<dbReference type="GO" id="GO:0003677">
    <property type="term" value="F:DNA binding"/>
    <property type="evidence" value="ECO:0007669"/>
    <property type="project" value="UniProtKB-KW"/>
</dbReference>
<dbReference type="AlphaFoldDB" id="A0A841G6C4"/>
<protein>
    <submittedName>
        <fullName evidence="1">Putative DNA-binding protein (MmcQ/YjbR family)</fullName>
    </submittedName>
</protein>
<comment type="caution">
    <text evidence="1">The sequence shown here is derived from an EMBL/GenBank/DDBJ whole genome shotgun (WGS) entry which is preliminary data.</text>
</comment>
<dbReference type="InterPro" id="IPR058532">
    <property type="entry name" value="YjbR/MT2646/Rv2570-like"/>
</dbReference>
<dbReference type="Gene3D" id="3.90.1150.30">
    <property type="match status" value="1"/>
</dbReference>
<keyword evidence="1" id="KW-0238">DNA-binding</keyword>
<dbReference type="Pfam" id="PF04237">
    <property type="entry name" value="YjbR"/>
    <property type="match status" value="1"/>
</dbReference>
<reference evidence="1 2" key="1">
    <citation type="submission" date="2020-08" db="EMBL/GenBank/DDBJ databases">
        <title>Genomic Encyclopedia of Type Strains, Phase IV (KMG-IV): sequencing the most valuable type-strain genomes for metagenomic binning, comparative biology and taxonomic classification.</title>
        <authorList>
            <person name="Goeker M."/>
        </authorList>
    </citation>
    <scope>NUCLEOTIDE SEQUENCE [LARGE SCALE GENOMIC DNA]</scope>
    <source>
        <strain evidence="1 2">YIM 65646</strain>
    </source>
</reference>
<gene>
    <name evidence="1" type="ORF">HNR73_007517</name>
</gene>
<dbReference type="RefSeq" id="WP_184792709.1">
    <property type="nucleotide sequence ID" value="NZ_BONT01000028.1"/>
</dbReference>
<dbReference type="Proteomes" id="UP000548476">
    <property type="component" value="Unassembled WGS sequence"/>
</dbReference>
<accession>A0A841G6C4</accession>
<name>A0A841G6C4_9ACTN</name>
<organism evidence="1 2">
    <name type="scientific">Phytomonospora endophytica</name>
    <dbReference type="NCBI Taxonomy" id="714109"/>
    <lineage>
        <taxon>Bacteria</taxon>
        <taxon>Bacillati</taxon>
        <taxon>Actinomycetota</taxon>
        <taxon>Actinomycetes</taxon>
        <taxon>Micromonosporales</taxon>
        <taxon>Micromonosporaceae</taxon>
        <taxon>Phytomonospora</taxon>
    </lineage>
</organism>
<evidence type="ECO:0000313" key="1">
    <source>
        <dbReference type="EMBL" id="MBB6039620.1"/>
    </source>
</evidence>
<evidence type="ECO:0000313" key="2">
    <source>
        <dbReference type="Proteomes" id="UP000548476"/>
    </source>
</evidence>
<proteinExistence type="predicted"/>
<dbReference type="SUPFAM" id="SSF142906">
    <property type="entry name" value="YjbR-like"/>
    <property type="match status" value="1"/>
</dbReference>
<sequence>MIANGDSEPMTDPTGSAARDLYAALAAVELAKPDVSPGRSLRSETLTVGGKMFAFLYADRLIVKLPADRAAGLIATTGAVPYEAGGRLMKEWVSIPLPEDPEEWRTVLTEAYEHVRAIGLTARGLQRTT</sequence>
<dbReference type="InterPro" id="IPR038056">
    <property type="entry name" value="YjbR-like_sf"/>
</dbReference>
<keyword evidence="2" id="KW-1185">Reference proteome</keyword>
<dbReference type="EMBL" id="JACHGT010000024">
    <property type="protein sequence ID" value="MBB6039620.1"/>
    <property type="molecule type" value="Genomic_DNA"/>
</dbReference>